<evidence type="ECO:0000313" key="2">
    <source>
        <dbReference type="Proteomes" id="UP000255515"/>
    </source>
</evidence>
<dbReference type="EMBL" id="UFTJ01000001">
    <property type="protein sequence ID" value="SSZ46619.1"/>
    <property type="molecule type" value="Genomic_DNA"/>
</dbReference>
<dbReference type="AlphaFoldDB" id="A0A376BYQ2"/>
<accession>A0A376BYQ2</accession>
<gene>
    <name evidence="1" type="ORF">NCTC11661_00264</name>
</gene>
<reference evidence="1 2" key="1">
    <citation type="submission" date="2018-06" db="EMBL/GenBank/DDBJ databases">
        <authorList>
            <consortium name="Pathogen Informatics"/>
            <person name="Doyle S."/>
        </authorList>
    </citation>
    <scope>NUCLEOTIDE SEQUENCE [LARGE SCALE GENOMIC DNA]</scope>
    <source>
        <strain evidence="1 2">NCTC11661</strain>
    </source>
</reference>
<sequence>MFWILRQSVLKALKIREFKQNKRCQGEFSFKLGDTNKNSLSLIGWGIFNIYFW</sequence>
<dbReference type="Proteomes" id="UP000255515">
    <property type="component" value="Unassembled WGS sequence"/>
</dbReference>
<organism evidence="1 2">
    <name type="scientific">Bergeyella zoohelcum</name>
    <dbReference type="NCBI Taxonomy" id="1015"/>
    <lineage>
        <taxon>Bacteria</taxon>
        <taxon>Pseudomonadati</taxon>
        <taxon>Bacteroidota</taxon>
        <taxon>Flavobacteriia</taxon>
        <taxon>Flavobacteriales</taxon>
        <taxon>Weeksellaceae</taxon>
        <taxon>Bergeyella</taxon>
    </lineage>
</organism>
<evidence type="ECO:0000313" key="1">
    <source>
        <dbReference type="EMBL" id="SSZ46619.1"/>
    </source>
</evidence>
<proteinExistence type="predicted"/>
<protein>
    <submittedName>
        <fullName evidence="1">Uncharacterized protein</fullName>
    </submittedName>
</protein>
<name>A0A376BYQ2_9FLAO</name>